<dbReference type="OrthoDB" id="1193633at2759"/>
<dbReference type="EMBL" id="RXIC02000024">
    <property type="protein sequence ID" value="KAB1210329.1"/>
    <property type="molecule type" value="Genomic_DNA"/>
</dbReference>
<dbReference type="PANTHER" id="PTHR45934">
    <property type="entry name" value="FAD/NAD(P)-BINDING OXIDOREDUCTASE FAMILY PROTEIN"/>
    <property type="match status" value="1"/>
</dbReference>
<evidence type="ECO:0000313" key="5">
    <source>
        <dbReference type="EMBL" id="KAB1210329.1"/>
    </source>
</evidence>
<evidence type="ECO:0000259" key="4">
    <source>
        <dbReference type="Pfam" id="PF01494"/>
    </source>
</evidence>
<name>A0A6A1VBX1_9ROSI</name>
<dbReference type="GO" id="GO:0071949">
    <property type="term" value="F:FAD binding"/>
    <property type="evidence" value="ECO:0007669"/>
    <property type="project" value="InterPro"/>
</dbReference>
<proteinExistence type="inferred from homology"/>
<evidence type="ECO:0000256" key="2">
    <source>
        <dbReference type="ARBA" id="ARBA00023033"/>
    </source>
</evidence>
<comment type="similarity">
    <text evidence="3">Belongs to the 3-hydroxybenzoate 6-hydroxylase family.</text>
</comment>
<dbReference type="Pfam" id="PF01494">
    <property type="entry name" value="FAD_binding_3"/>
    <property type="match status" value="1"/>
</dbReference>
<dbReference type="Gene3D" id="3.50.50.60">
    <property type="entry name" value="FAD/NAD(P)-binding domain"/>
    <property type="match status" value="1"/>
</dbReference>
<keyword evidence="1" id="KW-0560">Oxidoreductase</keyword>
<comment type="caution">
    <text evidence="5">The sequence shown here is derived from an EMBL/GenBank/DDBJ whole genome shotgun (WGS) entry which is preliminary data.</text>
</comment>
<evidence type="ECO:0000256" key="1">
    <source>
        <dbReference type="ARBA" id="ARBA00023002"/>
    </source>
</evidence>
<sequence length="185" mass="19652">MEEADVVIVGAGIAGLATALALKRLGVRALVLEKAEGLRTTGSALSLSSNAWLALDSLGIARKLTTAYAPCRKGYVTDIESGAIQEVSFSKSDMGGQNVFPPMQMLMGVNMSLEWYVVKLYWKLWQKNCQLTPSVSLPSSSPLETKHKKAHPVLSFICVRILSAPGQCSSFAAPSSKSSTSADAS</sequence>
<protein>
    <submittedName>
        <fullName evidence="5">3-hydroxybenzoate 6-hydroxylase 1</fullName>
    </submittedName>
</protein>
<organism evidence="5 6">
    <name type="scientific">Morella rubra</name>
    <name type="common">Chinese bayberry</name>
    <dbReference type="NCBI Taxonomy" id="262757"/>
    <lineage>
        <taxon>Eukaryota</taxon>
        <taxon>Viridiplantae</taxon>
        <taxon>Streptophyta</taxon>
        <taxon>Embryophyta</taxon>
        <taxon>Tracheophyta</taxon>
        <taxon>Spermatophyta</taxon>
        <taxon>Magnoliopsida</taxon>
        <taxon>eudicotyledons</taxon>
        <taxon>Gunneridae</taxon>
        <taxon>Pentapetalae</taxon>
        <taxon>rosids</taxon>
        <taxon>fabids</taxon>
        <taxon>Fagales</taxon>
        <taxon>Myricaceae</taxon>
        <taxon>Morella</taxon>
    </lineage>
</organism>
<evidence type="ECO:0000313" key="6">
    <source>
        <dbReference type="Proteomes" id="UP000516437"/>
    </source>
</evidence>
<dbReference type="InterPro" id="IPR036188">
    <property type="entry name" value="FAD/NAD-bd_sf"/>
</dbReference>
<dbReference type="InterPro" id="IPR044560">
    <property type="entry name" value="MOase"/>
</dbReference>
<keyword evidence="2" id="KW-0503">Monooxygenase</keyword>
<evidence type="ECO:0000256" key="3">
    <source>
        <dbReference type="ARBA" id="ARBA00024018"/>
    </source>
</evidence>
<dbReference type="AlphaFoldDB" id="A0A6A1VBX1"/>
<reference evidence="5 6" key="1">
    <citation type="journal article" date="2019" name="Plant Biotechnol. J.">
        <title>The red bayberry genome and genetic basis of sex determination.</title>
        <authorList>
            <person name="Jia H.M."/>
            <person name="Jia H.J."/>
            <person name="Cai Q.L."/>
            <person name="Wang Y."/>
            <person name="Zhao H.B."/>
            <person name="Yang W.F."/>
            <person name="Wang G.Y."/>
            <person name="Li Y.H."/>
            <person name="Zhan D.L."/>
            <person name="Shen Y.T."/>
            <person name="Niu Q.F."/>
            <person name="Chang L."/>
            <person name="Qiu J."/>
            <person name="Zhao L."/>
            <person name="Xie H.B."/>
            <person name="Fu W.Y."/>
            <person name="Jin J."/>
            <person name="Li X.W."/>
            <person name="Jiao Y."/>
            <person name="Zhou C.C."/>
            <person name="Tu T."/>
            <person name="Chai C.Y."/>
            <person name="Gao J.L."/>
            <person name="Fan L.J."/>
            <person name="van de Weg E."/>
            <person name="Wang J.Y."/>
            <person name="Gao Z.S."/>
        </authorList>
    </citation>
    <scope>NUCLEOTIDE SEQUENCE [LARGE SCALE GENOMIC DNA]</scope>
    <source>
        <tissue evidence="5">Leaves</tissue>
    </source>
</reference>
<dbReference type="PANTHER" id="PTHR45934:SF1">
    <property type="entry name" value="OS04G0423100 PROTEIN"/>
    <property type="match status" value="1"/>
</dbReference>
<dbReference type="InterPro" id="IPR002938">
    <property type="entry name" value="FAD-bd"/>
</dbReference>
<dbReference type="Proteomes" id="UP000516437">
    <property type="component" value="Chromosome 6"/>
</dbReference>
<gene>
    <name evidence="5" type="ORF">CJ030_MR6G024164</name>
</gene>
<accession>A0A6A1VBX1</accession>
<keyword evidence="6" id="KW-1185">Reference proteome</keyword>
<feature type="domain" description="FAD-binding" evidence="4">
    <location>
        <begin position="3"/>
        <end position="67"/>
    </location>
</feature>
<dbReference type="GO" id="GO:0004497">
    <property type="term" value="F:monooxygenase activity"/>
    <property type="evidence" value="ECO:0007669"/>
    <property type="project" value="UniProtKB-KW"/>
</dbReference>
<dbReference type="SUPFAM" id="SSF51905">
    <property type="entry name" value="FAD/NAD(P)-binding domain"/>
    <property type="match status" value="1"/>
</dbReference>